<name>A0A2S2CPQ5_9PROT</name>
<dbReference type="InterPro" id="IPR006016">
    <property type="entry name" value="UspA"/>
</dbReference>
<evidence type="ECO:0000259" key="5">
    <source>
        <dbReference type="Pfam" id="PF00582"/>
    </source>
</evidence>
<dbReference type="Pfam" id="PF00582">
    <property type="entry name" value="Usp"/>
    <property type="match status" value="2"/>
</dbReference>
<evidence type="ECO:0000256" key="1">
    <source>
        <dbReference type="ARBA" id="ARBA00008791"/>
    </source>
</evidence>
<keyword evidence="3" id="KW-0067">ATP-binding</keyword>
<comment type="similarity">
    <text evidence="1">Belongs to the universal stress protein A family.</text>
</comment>
<feature type="compositionally biased region" description="Low complexity" evidence="4">
    <location>
        <begin position="25"/>
        <end position="35"/>
    </location>
</feature>
<feature type="domain" description="UspA" evidence="5">
    <location>
        <begin position="57"/>
        <end position="186"/>
    </location>
</feature>
<organism evidence="6 7">
    <name type="scientific">Azospirillum thermophilum</name>
    <dbReference type="NCBI Taxonomy" id="2202148"/>
    <lineage>
        <taxon>Bacteria</taxon>
        <taxon>Pseudomonadati</taxon>
        <taxon>Pseudomonadota</taxon>
        <taxon>Alphaproteobacteria</taxon>
        <taxon>Rhodospirillales</taxon>
        <taxon>Azospirillaceae</taxon>
        <taxon>Azospirillum</taxon>
    </lineage>
</organism>
<proteinExistence type="inferred from homology"/>
<evidence type="ECO:0000313" key="7">
    <source>
        <dbReference type="Proteomes" id="UP000245629"/>
    </source>
</evidence>
<dbReference type="CDD" id="cd00293">
    <property type="entry name" value="USP-like"/>
    <property type="match status" value="2"/>
</dbReference>
<dbReference type="PRINTS" id="PR01438">
    <property type="entry name" value="UNVRSLSTRESS"/>
</dbReference>
<reference evidence="7" key="1">
    <citation type="submission" date="2018-05" db="EMBL/GenBank/DDBJ databases">
        <title>Azospirillum thermophila sp. nov., a novel isolated from hot spring.</title>
        <authorList>
            <person name="Zhao Z."/>
        </authorList>
    </citation>
    <scope>NUCLEOTIDE SEQUENCE [LARGE SCALE GENOMIC DNA]</scope>
    <source>
        <strain evidence="7">CFH 70021</strain>
    </source>
</reference>
<dbReference type="Gene3D" id="3.40.50.620">
    <property type="entry name" value="HUPs"/>
    <property type="match status" value="2"/>
</dbReference>
<dbReference type="AlphaFoldDB" id="A0A2S2CPQ5"/>
<accession>A0A2S2CPQ5</accession>
<keyword evidence="7" id="KW-1185">Reference proteome</keyword>
<dbReference type="PANTHER" id="PTHR46268">
    <property type="entry name" value="STRESS RESPONSE PROTEIN NHAX"/>
    <property type="match status" value="1"/>
</dbReference>
<dbReference type="KEGG" id="azz:DEW08_09855"/>
<dbReference type="Proteomes" id="UP000245629">
    <property type="component" value="Chromosome 2"/>
</dbReference>
<dbReference type="InterPro" id="IPR014729">
    <property type="entry name" value="Rossmann-like_a/b/a_fold"/>
</dbReference>
<keyword evidence="2" id="KW-0547">Nucleotide-binding</keyword>
<dbReference type="GO" id="GO:0005524">
    <property type="term" value="F:ATP binding"/>
    <property type="evidence" value="ECO:0007669"/>
    <property type="project" value="UniProtKB-KW"/>
</dbReference>
<evidence type="ECO:0000256" key="4">
    <source>
        <dbReference type="SAM" id="MobiDB-lite"/>
    </source>
</evidence>
<dbReference type="InterPro" id="IPR006015">
    <property type="entry name" value="Universal_stress_UspA"/>
</dbReference>
<feature type="region of interest" description="Disordered" evidence="4">
    <location>
        <begin position="1"/>
        <end position="51"/>
    </location>
</feature>
<dbReference type="PANTHER" id="PTHR46268:SF27">
    <property type="entry name" value="UNIVERSAL STRESS PROTEIN RV2623"/>
    <property type="match status" value="1"/>
</dbReference>
<dbReference type="OrthoDB" id="5564966at2"/>
<sequence>MQIKAGGTGSWPPIGRASMPGSGPGRRAAPAAGPGHETGPQDRRTDVASTRTGRRAMKSILIATDLSARSDRALDRALALAREQDARITVLHVVDDRLAQAAIERREDEAKEAIAAYLAARGPGQDATVSVTVGEADSDILRAAGRCAADLIVLGAHRVAPDDDTFQGSTAWNVLRESRHPVLLVKEPALAPYRRVAVGFDFSGLSEAALRLAFRFRPGEVDVMHVFHAPYQGFLTGADTQRDLREQCDRKLESAVGAVMRSLEPEQAEGVALRRLVCRGEIVGTLRQECETHRVDLLAIGTSGRSGLAHAIFGSIAESLLRDPPCDIVAVRGASGA</sequence>
<dbReference type="SUPFAM" id="SSF52402">
    <property type="entry name" value="Adenine nucleotide alpha hydrolases-like"/>
    <property type="match status" value="2"/>
</dbReference>
<feature type="domain" description="UspA" evidence="5">
    <location>
        <begin position="193"/>
        <end position="332"/>
    </location>
</feature>
<dbReference type="EMBL" id="CP029353">
    <property type="protein sequence ID" value="AWK86504.1"/>
    <property type="molecule type" value="Genomic_DNA"/>
</dbReference>
<gene>
    <name evidence="6" type="ORF">DEW08_09855</name>
</gene>
<evidence type="ECO:0000256" key="3">
    <source>
        <dbReference type="ARBA" id="ARBA00022840"/>
    </source>
</evidence>
<evidence type="ECO:0000256" key="2">
    <source>
        <dbReference type="ARBA" id="ARBA00022741"/>
    </source>
</evidence>
<protein>
    <recommendedName>
        <fullName evidence="5">UspA domain-containing protein</fullName>
    </recommendedName>
</protein>
<evidence type="ECO:0000313" key="6">
    <source>
        <dbReference type="EMBL" id="AWK86504.1"/>
    </source>
</evidence>